<dbReference type="AlphaFoldDB" id="A0A8W8HPQ8"/>
<dbReference type="Proteomes" id="UP000005408">
    <property type="component" value="Unassembled WGS sequence"/>
</dbReference>
<dbReference type="EnsemblMetazoa" id="G10513.1">
    <property type="protein sequence ID" value="G10513.1:cds"/>
    <property type="gene ID" value="G10513"/>
</dbReference>
<reference evidence="1" key="1">
    <citation type="submission" date="2022-08" db="UniProtKB">
        <authorList>
            <consortium name="EnsemblMetazoa"/>
        </authorList>
    </citation>
    <scope>IDENTIFICATION</scope>
    <source>
        <strain evidence="1">05x7-T-G4-1.051#20</strain>
    </source>
</reference>
<dbReference type="SUPFAM" id="SSF56219">
    <property type="entry name" value="DNase I-like"/>
    <property type="match status" value="1"/>
</dbReference>
<evidence type="ECO:0000313" key="1">
    <source>
        <dbReference type="EnsemblMetazoa" id="G10513.1:cds"/>
    </source>
</evidence>
<dbReference type="Gene3D" id="3.60.10.10">
    <property type="entry name" value="Endonuclease/exonuclease/phosphatase"/>
    <property type="match status" value="1"/>
</dbReference>
<evidence type="ECO:0008006" key="3">
    <source>
        <dbReference type="Google" id="ProtNLM"/>
    </source>
</evidence>
<keyword evidence="2" id="KW-1185">Reference proteome</keyword>
<evidence type="ECO:0000313" key="2">
    <source>
        <dbReference type="Proteomes" id="UP000005408"/>
    </source>
</evidence>
<name>A0A8W8HPQ8_MAGGI</name>
<sequence length="371" mass="42628">MDKNTDVWVRLLNNLEENIKELNEMKILPIGYPVPLNRMCIAIIKCRVFYPDKWLCVSWHGTHNGMRKPDLKNDLRTLLIFISNMGLRQNLPMIIGSNFNISIMEASTIFPTNLIVHEYIPLRRKHGECKDFYIGSKELPLSNIAALDWETEKDAPRIFTHDPVSAWLTKYVPESFRSKEAVYRVNIGIADVGGPSQKGATSKRKLGLSNLIKQTRPDILLLQQCPWPLNPQSTRPGDVEIPVQYKYEGTKEAGILYNNMDVRVRRLNNLDEYIEELKEMKILPIGYPVPLNRMCIAIIKCRLFYPDKFLCVSWHGPHNGMRKPDLKNNLRTLLILISYIGLRQNLPIIIGGNFNISIMEASTIFPTNLTV</sequence>
<dbReference type="OMA" id="NRMCIAI"/>
<proteinExistence type="predicted"/>
<dbReference type="OrthoDB" id="6162116at2759"/>
<dbReference type="InterPro" id="IPR036691">
    <property type="entry name" value="Endo/exonu/phosph_ase_sf"/>
</dbReference>
<protein>
    <recommendedName>
        <fullName evidence="3">Endonuclease/exonuclease/phosphatase domain-containing protein</fullName>
    </recommendedName>
</protein>
<accession>A0A8W8HPQ8</accession>
<organism evidence="1 2">
    <name type="scientific">Magallana gigas</name>
    <name type="common">Pacific oyster</name>
    <name type="synonym">Crassostrea gigas</name>
    <dbReference type="NCBI Taxonomy" id="29159"/>
    <lineage>
        <taxon>Eukaryota</taxon>
        <taxon>Metazoa</taxon>
        <taxon>Spiralia</taxon>
        <taxon>Lophotrochozoa</taxon>
        <taxon>Mollusca</taxon>
        <taxon>Bivalvia</taxon>
        <taxon>Autobranchia</taxon>
        <taxon>Pteriomorphia</taxon>
        <taxon>Ostreida</taxon>
        <taxon>Ostreoidea</taxon>
        <taxon>Ostreidae</taxon>
        <taxon>Magallana</taxon>
    </lineage>
</organism>